<keyword evidence="4" id="KW-0408">Iron</keyword>
<keyword evidence="3" id="KW-0479">Metal-binding</keyword>
<dbReference type="InterPro" id="IPR007197">
    <property type="entry name" value="rSAM"/>
</dbReference>
<dbReference type="SMART" id="SM00729">
    <property type="entry name" value="Elp3"/>
    <property type="match status" value="1"/>
</dbReference>
<dbReference type="GO" id="GO:0051539">
    <property type="term" value="F:4 iron, 4 sulfur cluster binding"/>
    <property type="evidence" value="ECO:0007669"/>
    <property type="project" value="UniProtKB-KW"/>
</dbReference>
<dbReference type="SUPFAM" id="SSF52242">
    <property type="entry name" value="Cobalamin (vitamin B12)-binding domain"/>
    <property type="match status" value="1"/>
</dbReference>
<dbReference type="InterPro" id="IPR006158">
    <property type="entry name" value="Cobalamin-bd"/>
</dbReference>
<keyword evidence="2" id="KW-0949">S-adenosyl-L-methionine</keyword>
<evidence type="ECO:0000259" key="7">
    <source>
        <dbReference type="PROSITE" id="PS51918"/>
    </source>
</evidence>
<dbReference type="InterPro" id="IPR058240">
    <property type="entry name" value="rSAM_sf"/>
</dbReference>
<protein>
    <submittedName>
        <fullName evidence="8">Radical SAM domain protein</fullName>
    </submittedName>
</protein>
<dbReference type="EMBL" id="QUAH01000001">
    <property type="protein sequence ID" value="RFT17052.1"/>
    <property type="molecule type" value="Genomic_DNA"/>
</dbReference>
<evidence type="ECO:0000256" key="1">
    <source>
        <dbReference type="ARBA" id="ARBA00001966"/>
    </source>
</evidence>
<evidence type="ECO:0000256" key="2">
    <source>
        <dbReference type="ARBA" id="ARBA00022691"/>
    </source>
</evidence>
<keyword evidence="5" id="KW-0411">Iron-sulfur</keyword>
<dbReference type="InterPro" id="IPR036724">
    <property type="entry name" value="Cobalamin-bd_sf"/>
</dbReference>
<dbReference type="PANTHER" id="PTHR43409:SF15">
    <property type="entry name" value="PUTATIVE-RELATED"/>
    <property type="match status" value="1"/>
</dbReference>
<dbReference type="InterPro" id="IPR034466">
    <property type="entry name" value="Methyltransferase_Class_B"/>
</dbReference>
<dbReference type="AlphaFoldDB" id="A0A3E2BQZ1"/>
<dbReference type="PROSITE" id="PS51918">
    <property type="entry name" value="RADICAL_SAM"/>
    <property type="match status" value="1"/>
</dbReference>
<sequence length="450" mass="50647">MPHKKRLLLINPWIYDFTACDFWLRPLGLLYLASIIRERTSLEIDFLDLLDCSRVGSEYGFRSRVKPDGRASFYKEEVQKPDLFRHIPRKFSRYGWPLALAEDFLKGLPPPEAVLLTCTMTYWYPGVQAVVALVKKVFGRVPVILGGIYPSLCPEHARSQSGATVVVTGAGEQQVLPLLKEICGPEVLKPGSDELGFSGLDSFPFPAYDLYPDRSTVCLLTSRGCPLNCSYCASHLLFPGFEQRQPERVVSEILHFHRLGARNIAFYDDALLLNQERHLSKILEAVARFQPGLNFHAPNGISPRAVDLELAALMKKAGFSSIFLSLENSDPDWLRQTGPKVEAADLERALDCLEEAGYRRGEISVYVLVGQPLQTGDQVLDSLKLVRKLGARPRLAYYSPVPGTRDWELLLETGKLRATSDPLLHNKLVFPYFWGGLTPEELEEIKRDSR</sequence>
<name>A0A3E2BQZ1_9BACT</name>
<dbReference type="Pfam" id="PF02310">
    <property type="entry name" value="B12-binding"/>
    <property type="match status" value="1"/>
</dbReference>
<evidence type="ECO:0000256" key="5">
    <source>
        <dbReference type="ARBA" id="ARBA00023014"/>
    </source>
</evidence>
<dbReference type="SFLD" id="SFLDS00029">
    <property type="entry name" value="Radical_SAM"/>
    <property type="match status" value="1"/>
</dbReference>
<dbReference type="InterPro" id="IPR006638">
    <property type="entry name" value="Elp3/MiaA/NifB-like_rSAM"/>
</dbReference>
<reference evidence="8 9" key="1">
    <citation type="submission" date="2018-08" db="EMBL/GenBank/DDBJ databases">
        <title>Genome analysis of the thermophilic bacterium of the candidate phylum Aminicenantes from deep subsurface aquifer revealed its physiology and ecological role.</title>
        <authorList>
            <person name="Kadnikov V.V."/>
            <person name="Mardanov A.V."/>
            <person name="Beletsky A.V."/>
            <person name="Karnachuk O.V."/>
            <person name="Ravin N.V."/>
        </authorList>
    </citation>
    <scope>NUCLEOTIDE SEQUENCE [LARGE SCALE GENOMIC DNA]</scope>
    <source>
        <strain evidence="8">BY38</strain>
    </source>
</reference>
<evidence type="ECO:0000313" key="9">
    <source>
        <dbReference type="Proteomes" id="UP000257323"/>
    </source>
</evidence>
<dbReference type="PROSITE" id="PS51332">
    <property type="entry name" value="B12_BINDING"/>
    <property type="match status" value="1"/>
</dbReference>
<dbReference type="SFLD" id="SFLDG01123">
    <property type="entry name" value="methyltransferase_(Class_B)"/>
    <property type="match status" value="1"/>
</dbReference>
<dbReference type="GO" id="GO:0046872">
    <property type="term" value="F:metal ion binding"/>
    <property type="evidence" value="ECO:0007669"/>
    <property type="project" value="UniProtKB-KW"/>
</dbReference>
<dbReference type="Pfam" id="PF04055">
    <property type="entry name" value="Radical_SAM"/>
    <property type="match status" value="1"/>
</dbReference>
<dbReference type="InterPro" id="IPR051198">
    <property type="entry name" value="BchE-like"/>
</dbReference>
<dbReference type="Gene3D" id="3.80.30.20">
    <property type="entry name" value="tm_1862 like domain"/>
    <property type="match status" value="1"/>
</dbReference>
<dbReference type="InterPro" id="IPR023404">
    <property type="entry name" value="rSAM_horseshoe"/>
</dbReference>
<gene>
    <name evidence="8" type="ORF">OP8BY_0994</name>
</gene>
<evidence type="ECO:0000259" key="6">
    <source>
        <dbReference type="PROSITE" id="PS51332"/>
    </source>
</evidence>
<evidence type="ECO:0000256" key="3">
    <source>
        <dbReference type="ARBA" id="ARBA00022723"/>
    </source>
</evidence>
<dbReference type="GO" id="GO:0005829">
    <property type="term" value="C:cytosol"/>
    <property type="evidence" value="ECO:0007669"/>
    <property type="project" value="TreeGrafter"/>
</dbReference>
<evidence type="ECO:0000313" key="8">
    <source>
        <dbReference type="EMBL" id="RFT17052.1"/>
    </source>
</evidence>
<dbReference type="SFLD" id="SFLDG01082">
    <property type="entry name" value="B12-binding_domain_containing"/>
    <property type="match status" value="1"/>
</dbReference>
<dbReference type="SUPFAM" id="SSF102114">
    <property type="entry name" value="Radical SAM enzymes"/>
    <property type="match status" value="1"/>
</dbReference>
<feature type="domain" description="B12-binding" evidence="6">
    <location>
        <begin position="11"/>
        <end position="189"/>
    </location>
</feature>
<evidence type="ECO:0000256" key="4">
    <source>
        <dbReference type="ARBA" id="ARBA00023004"/>
    </source>
</evidence>
<dbReference type="GO" id="GO:0031419">
    <property type="term" value="F:cobalamin binding"/>
    <property type="evidence" value="ECO:0007669"/>
    <property type="project" value="InterPro"/>
</dbReference>
<comment type="cofactor">
    <cofactor evidence="1">
        <name>[4Fe-4S] cluster</name>
        <dbReference type="ChEBI" id="CHEBI:49883"/>
    </cofactor>
</comment>
<dbReference type="Proteomes" id="UP000257323">
    <property type="component" value="Unassembled WGS sequence"/>
</dbReference>
<proteinExistence type="predicted"/>
<dbReference type="PANTHER" id="PTHR43409">
    <property type="entry name" value="ANAEROBIC MAGNESIUM-PROTOPORPHYRIN IX MONOMETHYL ESTER CYCLASE-RELATED"/>
    <property type="match status" value="1"/>
</dbReference>
<dbReference type="GO" id="GO:0003824">
    <property type="term" value="F:catalytic activity"/>
    <property type="evidence" value="ECO:0007669"/>
    <property type="project" value="InterPro"/>
</dbReference>
<organism evidence="8 9">
    <name type="scientific">Candidatus Saccharicenans subterraneus</name>
    <dbReference type="NCBI Taxonomy" id="2508984"/>
    <lineage>
        <taxon>Bacteria</taxon>
        <taxon>Candidatus Aminicenantota</taxon>
        <taxon>Candidatus Aminicenantia</taxon>
        <taxon>Candidatus Aminicenantales</taxon>
        <taxon>Candidatus Saccharicenantaceae</taxon>
        <taxon>Candidatus Saccharicenans</taxon>
    </lineage>
</organism>
<feature type="domain" description="Radical SAM core" evidence="7">
    <location>
        <begin position="211"/>
        <end position="431"/>
    </location>
</feature>
<accession>A0A3E2BQZ1</accession>
<comment type="caution">
    <text evidence="8">The sequence shown here is derived from an EMBL/GenBank/DDBJ whole genome shotgun (WGS) entry which is preliminary data.</text>
</comment>
<dbReference type="CDD" id="cd01335">
    <property type="entry name" value="Radical_SAM"/>
    <property type="match status" value="1"/>
</dbReference>
<dbReference type="Gene3D" id="3.40.50.280">
    <property type="entry name" value="Cobalamin-binding domain"/>
    <property type="match status" value="1"/>
</dbReference>